<name>A0A834Y132_APHGI</name>
<reference evidence="1 2" key="1">
    <citation type="submission" date="2020-08" db="EMBL/GenBank/DDBJ databases">
        <title>Aphidius gifuensis genome sequencing and assembly.</title>
        <authorList>
            <person name="Du Z."/>
        </authorList>
    </citation>
    <scope>NUCLEOTIDE SEQUENCE [LARGE SCALE GENOMIC DNA]</scope>
    <source>
        <strain evidence="1">YNYX2018</strain>
        <tissue evidence="1">Adults</tissue>
    </source>
</reference>
<accession>A0A834Y132</accession>
<dbReference type="Proteomes" id="UP000639338">
    <property type="component" value="Unassembled WGS sequence"/>
</dbReference>
<dbReference type="AlphaFoldDB" id="A0A834Y132"/>
<evidence type="ECO:0000313" key="2">
    <source>
        <dbReference type="Proteomes" id="UP000639338"/>
    </source>
</evidence>
<proteinExistence type="predicted"/>
<keyword evidence="2" id="KW-1185">Reference proteome</keyword>
<gene>
    <name evidence="1" type="ORF">HCN44_006875</name>
</gene>
<organism evidence="1 2">
    <name type="scientific">Aphidius gifuensis</name>
    <name type="common">Parasitoid wasp</name>
    <dbReference type="NCBI Taxonomy" id="684658"/>
    <lineage>
        <taxon>Eukaryota</taxon>
        <taxon>Metazoa</taxon>
        <taxon>Ecdysozoa</taxon>
        <taxon>Arthropoda</taxon>
        <taxon>Hexapoda</taxon>
        <taxon>Insecta</taxon>
        <taxon>Pterygota</taxon>
        <taxon>Neoptera</taxon>
        <taxon>Endopterygota</taxon>
        <taxon>Hymenoptera</taxon>
        <taxon>Apocrita</taxon>
        <taxon>Ichneumonoidea</taxon>
        <taxon>Braconidae</taxon>
        <taxon>Aphidiinae</taxon>
        <taxon>Aphidius</taxon>
    </lineage>
</organism>
<dbReference type="EMBL" id="JACMRX010000002">
    <property type="protein sequence ID" value="KAF7995768.1"/>
    <property type="molecule type" value="Genomic_DNA"/>
</dbReference>
<protein>
    <submittedName>
        <fullName evidence="1">Uncharacterized protein</fullName>
    </submittedName>
</protein>
<sequence length="303" mass="34226">MIVFASEIFGRNLPEKKTLSSILGNLIVSQSSGTMDIFVNNKRCSNIFLPTVFTTELNKKLIEPTSDTNASEEIKGPRYFRGNGLITILLDGDKLQFKFDNSDETYIVSQEVHVKAFNDPAAQIQKNGGLKILTRLDLDDLRAYDAKLTFKTPTGGDSRTYETRHLAPLKQWNGFGVDWLMEIAKKTAELNPAAVAEYPGRVKLQFPMDLSLQGFKHIIKVKETGETFEVCHTVNIKVLKKSGDKINKESKNLKFDAIIQSGDIYFKTLYGSHQGLRLRYEVSMKVNDNNEIYIIPLTKYGMI</sequence>
<comment type="caution">
    <text evidence="1">The sequence shown here is derived from an EMBL/GenBank/DDBJ whole genome shotgun (WGS) entry which is preliminary data.</text>
</comment>
<evidence type="ECO:0000313" key="1">
    <source>
        <dbReference type="EMBL" id="KAF7995768.1"/>
    </source>
</evidence>